<dbReference type="OrthoDB" id="4157208at2759"/>
<feature type="compositionally biased region" description="Polar residues" evidence="1">
    <location>
        <begin position="91"/>
        <end position="102"/>
    </location>
</feature>
<evidence type="ECO:0000313" key="3">
    <source>
        <dbReference type="Proteomes" id="UP000243515"/>
    </source>
</evidence>
<evidence type="ECO:0000256" key="1">
    <source>
        <dbReference type="SAM" id="MobiDB-lite"/>
    </source>
</evidence>
<proteinExistence type="predicted"/>
<feature type="region of interest" description="Disordered" evidence="1">
    <location>
        <begin position="1"/>
        <end position="30"/>
    </location>
</feature>
<name>A0A232LVR9_9EURO</name>
<keyword evidence="3" id="KW-1185">Reference proteome</keyword>
<dbReference type="AlphaFoldDB" id="A0A232LVR9"/>
<comment type="caution">
    <text evidence="2">The sequence shown here is derived from an EMBL/GenBank/DDBJ whole genome shotgun (WGS) entry which is preliminary data.</text>
</comment>
<protein>
    <submittedName>
        <fullName evidence="2">Uncharacterized protein</fullName>
    </submittedName>
</protein>
<accession>A0A232LVR9</accession>
<sequence>MDRSLRTPYNLCEFDPSTAQSSSTESSYIPLNSTSSDHLAASMRAPQFKVQSAPNIDQAVTLLPSPSGNDPRPFWAQGHSQVASSHNFSMMQAAQAHKQPSNYAPAAGQVPLDRKETGGPTATADFLRDFNLVAEAAKRAQMSIVVRDMESISL</sequence>
<reference evidence="2 3" key="1">
    <citation type="journal article" date="2015" name="Environ. Microbiol.">
        <title>Metagenome sequence of Elaphomyces granulatus from sporocarp tissue reveals Ascomycota ectomycorrhizal fingerprints of genome expansion and a Proteobacteria-rich microbiome.</title>
        <authorList>
            <person name="Quandt C.A."/>
            <person name="Kohler A."/>
            <person name="Hesse C.N."/>
            <person name="Sharpton T.J."/>
            <person name="Martin F."/>
            <person name="Spatafora J.W."/>
        </authorList>
    </citation>
    <scope>NUCLEOTIDE SEQUENCE [LARGE SCALE GENOMIC DNA]</scope>
    <source>
        <strain evidence="2 3">OSC145934</strain>
    </source>
</reference>
<dbReference type="EMBL" id="NPHW01004310">
    <property type="protein sequence ID" value="OXV08118.1"/>
    <property type="molecule type" value="Genomic_DNA"/>
</dbReference>
<dbReference type="Proteomes" id="UP000243515">
    <property type="component" value="Unassembled WGS sequence"/>
</dbReference>
<gene>
    <name evidence="2" type="ORF">Egran_04121</name>
</gene>
<organism evidence="2 3">
    <name type="scientific">Elaphomyces granulatus</name>
    <dbReference type="NCBI Taxonomy" id="519963"/>
    <lineage>
        <taxon>Eukaryota</taxon>
        <taxon>Fungi</taxon>
        <taxon>Dikarya</taxon>
        <taxon>Ascomycota</taxon>
        <taxon>Pezizomycotina</taxon>
        <taxon>Eurotiomycetes</taxon>
        <taxon>Eurotiomycetidae</taxon>
        <taxon>Eurotiales</taxon>
        <taxon>Elaphomycetaceae</taxon>
        <taxon>Elaphomyces</taxon>
    </lineage>
</organism>
<feature type="compositionally biased region" description="Low complexity" evidence="1">
    <location>
        <begin position="17"/>
        <end position="27"/>
    </location>
</feature>
<evidence type="ECO:0000313" key="2">
    <source>
        <dbReference type="EMBL" id="OXV08118.1"/>
    </source>
</evidence>
<feature type="region of interest" description="Disordered" evidence="1">
    <location>
        <begin position="91"/>
        <end position="118"/>
    </location>
</feature>